<name>A0A6J6D3K5_9ZZZZ</name>
<protein>
    <submittedName>
        <fullName evidence="2">Unannotated protein</fullName>
    </submittedName>
</protein>
<accession>A0A6J6D3K5</accession>
<feature type="transmembrane region" description="Helical" evidence="1">
    <location>
        <begin position="95"/>
        <end position="117"/>
    </location>
</feature>
<feature type="transmembrane region" description="Helical" evidence="1">
    <location>
        <begin position="52"/>
        <end position="75"/>
    </location>
</feature>
<feature type="transmembrane region" description="Helical" evidence="1">
    <location>
        <begin position="24"/>
        <end position="45"/>
    </location>
</feature>
<keyword evidence="1" id="KW-1133">Transmembrane helix</keyword>
<sequence length="402" mass="42061">MIAALAGPLAWETSDRSPTLIETMAIRAAMAAQGGLAITVVGLAVRDAVPSLASSIVAAVACTGALAVTTTQTWFLATGRSLVLPTKVFVGVRLAALVAFAVGWSALAPGALALLIWPLGVYIGSETTITEMLIEHPHPVRLGIVDVLLSPVHTGLIAGLVGAALVGRGSAVEIAIEAAVAIETLIVSGVATRTAVTRLWSAEQQRTEHVRAEERASERHRRAHWIHDEVCADLRSVKLRLASGPMTADEIDDELDELDHRLRLRQLDEIIAGGEVTAAELIQPYLRRAQSAGVALTDVPRYEAASIKVPADTAETLRRAVAGLVSNALAAGTRTLAIRLHHSTDGITVAVEDDAGGFDLGSVPAGRGLSMLADEVGPGNLEVERTCTGAVVTIHIPWKAVA</sequence>
<reference evidence="2" key="1">
    <citation type="submission" date="2020-05" db="EMBL/GenBank/DDBJ databases">
        <authorList>
            <person name="Chiriac C."/>
            <person name="Salcher M."/>
            <person name="Ghai R."/>
            <person name="Kavagutti S V."/>
        </authorList>
    </citation>
    <scope>NUCLEOTIDE SEQUENCE</scope>
</reference>
<evidence type="ECO:0000256" key="1">
    <source>
        <dbReference type="SAM" id="Phobius"/>
    </source>
</evidence>
<keyword evidence="1" id="KW-0472">Membrane</keyword>
<evidence type="ECO:0000313" key="2">
    <source>
        <dbReference type="EMBL" id="CAB4557289.1"/>
    </source>
</evidence>
<dbReference type="EMBL" id="CAEZSR010000045">
    <property type="protein sequence ID" value="CAB4557289.1"/>
    <property type="molecule type" value="Genomic_DNA"/>
</dbReference>
<organism evidence="2">
    <name type="scientific">freshwater metagenome</name>
    <dbReference type="NCBI Taxonomy" id="449393"/>
    <lineage>
        <taxon>unclassified sequences</taxon>
        <taxon>metagenomes</taxon>
        <taxon>ecological metagenomes</taxon>
    </lineage>
</organism>
<dbReference type="SUPFAM" id="SSF55874">
    <property type="entry name" value="ATPase domain of HSP90 chaperone/DNA topoisomerase II/histidine kinase"/>
    <property type="match status" value="1"/>
</dbReference>
<dbReference type="AlphaFoldDB" id="A0A6J6D3K5"/>
<keyword evidence="1" id="KW-0812">Transmembrane</keyword>
<proteinExistence type="predicted"/>
<dbReference type="InterPro" id="IPR036890">
    <property type="entry name" value="HATPase_C_sf"/>
</dbReference>
<gene>
    <name evidence="2" type="ORF">UFOPK1493_01497</name>
</gene>
<dbReference type="Gene3D" id="3.30.565.10">
    <property type="entry name" value="Histidine kinase-like ATPase, C-terminal domain"/>
    <property type="match status" value="1"/>
</dbReference>